<organism evidence="3 4">
    <name type="scientific">Apiospora arundinis</name>
    <dbReference type="NCBI Taxonomy" id="335852"/>
    <lineage>
        <taxon>Eukaryota</taxon>
        <taxon>Fungi</taxon>
        <taxon>Dikarya</taxon>
        <taxon>Ascomycota</taxon>
        <taxon>Pezizomycotina</taxon>
        <taxon>Sordariomycetes</taxon>
        <taxon>Xylariomycetidae</taxon>
        <taxon>Amphisphaeriales</taxon>
        <taxon>Apiosporaceae</taxon>
        <taxon>Apiospora</taxon>
    </lineage>
</organism>
<feature type="compositionally biased region" description="Basic and acidic residues" evidence="1">
    <location>
        <begin position="213"/>
        <end position="222"/>
    </location>
</feature>
<evidence type="ECO:0000313" key="4">
    <source>
        <dbReference type="Proteomes" id="UP001390339"/>
    </source>
</evidence>
<keyword evidence="2" id="KW-0732">Signal</keyword>
<proteinExistence type="predicted"/>
<comment type="caution">
    <text evidence="3">The sequence shown here is derived from an EMBL/GenBank/DDBJ whole genome shotgun (WGS) entry which is preliminary data.</text>
</comment>
<protein>
    <submittedName>
        <fullName evidence="3">Uncharacterized protein</fullName>
    </submittedName>
</protein>
<dbReference type="EMBL" id="JAPCWZ010000002">
    <property type="protein sequence ID" value="KAK8877233.1"/>
    <property type="molecule type" value="Genomic_DNA"/>
</dbReference>
<reference evidence="3 4" key="1">
    <citation type="journal article" date="2024" name="IMA Fungus">
        <title>Apiospora arundinis, a panoply of carbohydrate-active enzymes and secondary metabolites.</title>
        <authorList>
            <person name="Sorensen T."/>
            <person name="Petersen C."/>
            <person name="Muurmann A.T."/>
            <person name="Christiansen J.V."/>
            <person name="Brundto M.L."/>
            <person name="Overgaard C.K."/>
            <person name="Boysen A.T."/>
            <person name="Wollenberg R.D."/>
            <person name="Larsen T.O."/>
            <person name="Sorensen J.L."/>
            <person name="Nielsen K.L."/>
            <person name="Sondergaard T.E."/>
        </authorList>
    </citation>
    <scope>NUCLEOTIDE SEQUENCE [LARGE SCALE GENOMIC DNA]</scope>
    <source>
        <strain evidence="3 4">AAU 773</strain>
    </source>
</reference>
<evidence type="ECO:0000256" key="1">
    <source>
        <dbReference type="SAM" id="MobiDB-lite"/>
    </source>
</evidence>
<feature type="region of interest" description="Disordered" evidence="1">
    <location>
        <begin position="202"/>
        <end position="239"/>
    </location>
</feature>
<feature type="compositionally biased region" description="Basic and acidic residues" evidence="1">
    <location>
        <begin position="277"/>
        <end position="288"/>
    </location>
</feature>
<feature type="region of interest" description="Disordered" evidence="1">
    <location>
        <begin position="137"/>
        <end position="162"/>
    </location>
</feature>
<name>A0ABR2JI00_9PEZI</name>
<accession>A0ABR2JI00</accession>
<dbReference type="Proteomes" id="UP001390339">
    <property type="component" value="Unassembled WGS sequence"/>
</dbReference>
<feature type="chain" id="PRO_5046341969" evidence="2">
    <location>
        <begin position="20"/>
        <end position="371"/>
    </location>
</feature>
<feature type="signal peptide" evidence="2">
    <location>
        <begin position="1"/>
        <end position="19"/>
    </location>
</feature>
<evidence type="ECO:0000256" key="2">
    <source>
        <dbReference type="SAM" id="SignalP"/>
    </source>
</evidence>
<feature type="region of interest" description="Disordered" evidence="1">
    <location>
        <begin position="254"/>
        <end position="314"/>
    </location>
</feature>
<sequence length="371" mass="39621">MKSAFMIISAFLLAIQAQAGYSYESVGGPDVPTTSSSPFISLSSASDVESVGTPEVTATSSTLSISLCSASEVVSPASDTSLPFSSSFTPTFARHTTVTKHHTMEPHIPEHHTMSHHRPSYSWSFNGTLPHPLPTGGSVTHCHSHHKSSKGTPTTKQPAHSKDTGPITFAGITIDLPWETVTLEPTTWTPPTTTETSFTVMPGEGAPPGHVPEPLHTKRDGGADPVAQKKVKRDDDPSTLDVPTTFITLKTTVVSQNSTQQHHKTRPLMPKPVVTKKPHEEGGDDQRTKQPLLPKPVVPTHKDAKVKRTGVSSSPACTTSSSGTTWATASPFSLHCDSSVCKTYCYCDQDGHVLCSYDPAGCVQTCDCRAD</sequence>
<gene>
    <name evidence="3" type="ORF">PGQ11_002179</name>
</gene>
<evidence type="ECO:0000313" key="3">
    <source>
        <dbReference type="EMBL" id="KAK8877233.1"/>
    </source>
</evidence>
<keyword evidence="4" id="KW-1185">Reference proteome</keyword>